<dbReference type="RefSeq" id="WP_221251959.1">
    <property type="nucleotide sequence ID" value="NZ_AP024355.1"/>
</dbReference>
<name>A0ABM8HRF3_9BACT</name>
<evidence type="ECO:0008006" key="3">
    <source>
        <dbReference type="Google" id="ProtNLM"/>
    </source>
</evidence>
<proteinExistence type="predicted"/>
<organism evidence="1 2">
    <name type="scientific">Desulfuromonas versatilis</name>
    <dbReference type="NCBI Taxonomy" id="2802975"/>
    <lineage>
        <taxon>Bacteria</taxon>
        <taxon>Pseudomonadati</taxon>
        <taxon>Thermodesulfobacteriota</taxon>
        <taxon>Desulfuromonadia</taxon>
        <taxon>Desulfuromonadales</taxon>
        <taxon>Desulfuromonadaceae</taxon>
        <taxon>Desulfuromonas</taxon>
    </lineage>
</organism>
<protein>
    <recommendedName>
        <fullName evidence="3">Peptidase U32</fullName>
    </recommendedName>
</protein>
<evidence type="ECO:0000313" key="1">
    <source>
        <dbReference type="EMBL" id="BCR04494.1"/>
    </source>
</evidence>
<keyword evidence="2" id="KW-1185">Reference proteome</keyword>
<accession>A0ABM8HRF3</accession>
<reference evidence="1 2" key="2">
    <citation type="journal article" date="2021" name="Int. J. Syst. Evol. Microbiol.">
        <title>Isolation and Polyphasic Characterization of Desulfuromonas versatilis sp. Nov., an Electrogenic Bacteria Capable of Versatile Metabolism Isolated from a Graphene Oxide-Reducing Enrichment Culture.</title>
        <authorList>
            <person name="Xie L."/>
            <person name="Yoshida N."/>
            <person name="Ishii S."/>
            <person name="Meng L."/>
        </authorList>
    </citation>
    <scope>NUCLEOTIDE SEQUENCE [LARGE SCALE GENOMIC DNA]</scope>
    <source>
        <strain evidence="1 2">NIT-T3</strain>
    </source>
</reference>
<gene>
    <name evidence="1" type="ORF">DESUT3_15630</name>
</gene>
<dbReference type="Proteomes" id="UP001319827">
    <property type="component" value="Chromosome"/>
</dbReference>
<dbReference type="EMBL" id="AP024355">
    <property type="protein sequence ID" value="BCR04494.1"/>
    <property type="molecule type" value="Genomic_DNA"/>
</dbReference>
<evidence type="ECO:0000313" key="2">
    <source>
        <dbReference type="Proteomes" id="UP001319827"/>
    </source>
</evidence>
<reference evidence="1 2" key="1">
    <citation type="journal article" date="2016" name="C (Basel)">
        <title>Selective Growth of and Electricity Production by Marine Exoelectrogenic Bacteria in Self-Aggregated Hydrogel of Microbially Reduced Graphene Oxide.</title>
        <authorList>
            <person name="Yoshida N."/>
            <person name="Goto Y."/>
            <person name="Miyata Y."/>
        </authorList>
    </citation>
    <scope>NUCLEOTIDE SEQUENCE [LARGE SCALE GENOMIC DNA]</scope>
    <source>
        <strain evidence="1 2">NIT-T3</strain>
    </source>
</reference>
<sequence length="251" mass="27420">MEQALFLNRLEAELPTGISRLYFGSEFCPWTFPRLEELHQALDAARRQGLHFTLATPVAAESFLPVCRAALESLLPRFAAGDELLVSDLGTLHLAGRIAPEATLVLGRALSGQKRGQQILELELNAAQLDYFQRGSWYGAEARALLAEQGVARLELDNCLQGIAPLPEGLTGSLHYPYAMVTSSRNCPFRQGAGDRGCPGGCGEVFTLNSPQSRIPLYQGGNTQFLRNDQLPADLAAQGIDRLVFHPHLPR</sequence>